<dbReference type="EMBL" id="MN738969">
    <property type="protein sequence ID" value="QHT33583.1"/>
    <property type="molecule type" value="Genomic_DNA"/>
</dbReference>
<organism evidence="2">
    <name type="scientific">viral metagenome</name>
    <dbReference type="NCBI Taxonomy" id="1070528"/>
    <lineage>
        <taxon>unclassified sequences</taxon>
        <taxon>metagenomes</taxon>
        <taxon>organismal metagenomes</taxon>
    </lineage>
</organism>
<feature type="domain" description="Minor capsid protein P8 central region" evidence="1">
    <location>
        <begin position="70"/>
        <end position="188"/>
    </location>
</feature>
<dbReference type="Pfam" id="PF19065">
    <property type="entry name" value="P8_CR"/>
    <property type="match status" value="1"/>
</dbReference>
<protein>
    <recommendedName>
        <fullName evidence="1">Minor capsid protein P8 central region domain-containing protein</fullName>
    </recommendedName>
</protein>
<evidence type="ECO:0000259" key="1">
    <source>
        <dbReference type="Pfam" id="PF19065"/>
    </source>
</evidence>
<reference evidence="2" key="1">
    <citation type="journal article" date="2020" name="Nature">
        <title>Giant virus diversity and host interactions through global metagenomics.</title>
        <authorList>
            <person name="Schulz F."/>
            <person name="Roux S."/>
            <person name="Paez-Espino D."/>
            <person name="Jungbluth S."/>
            <person name="Walsh D.A."/>
            <person name="Denef V.J."/>
            <person name="McMahon K.D."/>
            <person name="Konstantinidis K.T."/>
            <person name="Eloe-Fadrosh E.A."/>
            <person name="Kyrpides N.C."/>
            <person name="Woyke T."/>
        </authorList>
    </citation>
    <scope>NUCLEOTIDE SEQUENCE</scope>
    <source>
        <strain evidence="2">GVMAG-M-3300009161-36</strain>
    </source>
</reference>
<accession>A0A6C0EYK7</accession>
<sequence length="190" mass="21627">MFSGNGSESGGGSCMPRDSQTVQNISTKKISNGRIDIEGPSPDVRFAMWDKIPVNQITTFRDALTGNWVDNDVSNVFFSKENIQIIQNALRADVYRLSNGEYTISQQDNDELKIIMRAIYLESAVNMPINIREQVTALNQHVVNHCVPKLINEVRAYIKYKRDASNMYTVMTWPAYDNVKGKTLELKPWF</sequence>
<dbReference type="AlphaFoldDB" id="A0A6C0EYK7"/>
<proteinExistence type="predicted"/>
<name>A0A6C0EYK7_9ZZZZ</name>
<dbReference type="InterPro" id="IPR043916">
    <property type="entry name" value="P8_CR"/>
</dbReference>
<evidence type="ECO:0000313" key="2">
    <source>
        <dbReference type="EMBL" id="QHT33583.1"/>
    </source>
</evidence>